<dbReference type="GO" id="GO:0050570">
    <property type="term" value="F:4-hydroxythreonine-4-phosphate dehydrogenase activity"/>
    <property type="evidence" value="ECO:0007669"/>
    <property type="project" value="UniProtKB-UniRule"/>
</dbReference>
<dbReference type="RefSeq" id="WP_048850322.1">
    <property type="nucleotide sequence ID" value="NZ_BANI01000035.1"/>
</dbReference>
<feature type="binding site" evidence="7">
    <location>
        <position position="281"/>
    </location>
    <ligand>
        <name>substrate</name>
    </ligand>
</feature>
<dbReference type="AlphaFoldDB" id="A0A0D6PX60"/>
<protein>
    <recommendedName>
        <fullName evidence="7">4-hydroxythreonine-4-phosphate dehydrogenase</fullName>
        <ecNumber evidence="7">1.1.1.262</ecNumber>
    </recommendedName>
    <alternativeName>
        <fullName evidence="7">4-(phosphohydroxy)-L-threonine dehydrogenase</fullName>
    </alternativeName>
</protein>
<keyword evidence="1 7" id="KW-0963">Cytoplasm</keyword>
<keyword evidence="7" id="KW-0862">Zinc</keyword>
<comment type="catalytic activity">
    <reaction evidence="7">
        <text>4-(phosphooxy)-L-threonine + NAD(+) = 3-amino-2-oxopropyl phosphate + CO2 + NADH</text>
        <dbReference type="Rhea" id="RHEA:32275"/>
        <dbReference type="ChEBI" id="CHEBI:16526"/>
        <dbReference type="ChEBI" id="CHEBI:57279"/>
        <dbReference type="ChEBI" id="CHEBI:57540"/>
        <dbReference type="ChEBI" id="CHEBI:57945"/>
        <dbReference type="ChEBI" id="CHEBI:58452"/>
        <dbReference type="EC" id="1.1.1.262"/>
    </reaction>
</comment>
<evidence type="ECO:0000256" key="1">
    <source>
        <dbReference type="ARBA" id="ARBA00022490"/>
    </source>
</evidence>
<organism evidence="8 9">
    <name type="scientific">Komagataeibacter europaeus NBRC 3261</name>
    <dbReference type="NCBI Taxonomy" id="1234669"/>
    <lineage>
        <taxon>Bacteria</taxon>
        <taxon>Pseudomonadati</taxon>
        <taxon>Pseudomonadota</taxon>
        <taxon>Alphaproteobacteria</taxon>
        <taxon>Acetobacterales</taxon>
        <taxon>Acetobacteraceae</taxon>
        <taxon>Komagataeibacter</taxon>
    </lineage>
</organism>
<proteinExistence type="inferred from homology"/>
<dbReference type="Proteomes" id="UP000032675">
    <property type="component" value="Unassembled WGS sequence"/>
</dbReference>
<evidence type="ECO:0000256" key="6">
    <source>
        <dbReference type="ARBA" id="ARBA00023096"/>
    </source>
</evidence>
<feature type="binding site" evidence="7">
    <location>
        <position position="272"/>
    </location>
    <ligand>
        <name>substrate</name>
    </ligand>
</feature>
<evidence type="ECO:0000256" key="3">
    <source>
        <dbReference type="ARBA" id="ARBA00022857"/>
    </source>
</evidence>
<dbReference type="Gene3D" id="3.40.718.10">
    <property type="entry name" value="Isopropylmalate Dehydrogenase"/>
    <property type="match status" value="1"/>
</dbReference>
<evidence type="ECO:0000313" key="8">
    <source>
        <dbReference type="EMBL" id="GAN95749.1"/>
    </source>
</evidence>
<feature type="binding site" evidence="7">
    <location>
        <position position="290"/>
    </location>
    <ligand>
        <name>substrate</name>
    </ligand>
</feature>
<keyword evidence="6 7" id="KW-0664">Pyridoxine biosynthesis</keyword>
<dbReference type="UniPathway" id="UPA00244">
    <property type="reaction ID" value="UER00312"/>
</dbReference>
<feature type="binding site" evidence="7">
    <location>
        <position position="133"/>
    </location>
    <ligand>
        <name>substrate</name>
    </ligand>
</feature>
<dbReference type="HAMAP" id="MF_00536">
    <property type="entry name" value="PdxA"/>
    <property type="match status" value="1"/>
</dbReference>
<dbReference type="GO" id="GO:0050897">
    <property type="term" value="F:cobalt ion binding"/>
    <property type="evidence" value="ECO:0007669"/>
    <property type="project" value="UniProtKB-UniRule"/>
</dbReference>
<comment type="cofactor">
    <cofactor evidence="7">
        <name>Zn(2+)</name>
        <dbReference type="ChEBI" id="CHEBI:29105"/>
    </cofactor>
    <cofactor evidence="7">
        <name>Mg(2+)</name>
        <dbReference type="ChEBI" id="CHEBI:18420"/>
    </cofactor>
    <cofactor evidence="7">
        <name>Co(2+)</name>
        <dbReference type="ChEBI" id="CHEBI:48828"/>
    </cofactor>
    <text evidence="7">Binds 1 divalent metal cation per subunit. Can use ions such as Zn(2+), Mg(2+) or Co(2+).</text>
</comment>
<dbReference type="GO" id="GO:0008615">
    <property type="term" value="P:pyridoxine biosynthetic process"/>
    <property type="evidence" value="ECO:0007669"/>
    <property type="project" value="UniProtKB-UniRule"/>
</dbReference>
<dbReference type="Pfam" id="PF04166">
    <property type="entry name" value="PdxA"/>
    <property type="match status" value="1"/>
</dbReference>
<evidence type="ECO:0000256" key="2">
    <source>
        <dbReference type="ARBA" id="ARBA00022723"/>
    </source>
</evidence>
<comment type="similarity">
    <text evidence="7">Belongs to the PdxA family.</text>
</comment>
<sequence>MPDSSLPLALTMGDPAGIGPEITAGAWRAMRQGTTPFAVLGDAGLIGRHDVPVREITTIAQAAEVFAHAVPVLPVGLQAPVHAGQPDSGNAHAITTSIARAVELARNGQAAGVVTNPISKIVLKKAGFAYPGHTEYLAALCNVPGREVMMLACPELRVVPVTIHVSLRRALDELDTSAIIAATRTTHAALQRDFGIATPRIAIAGLNPHAGEDGSMGTEEQTIIAPAIAALRADGMDINGPWPPDTMFTPPARARYDVAMCMYHDQALIPLKTIDMTQGVNTTLGLPIIRTSPDHGTAFDIAGRGVADPSSLVAALHMAMRMAEHRNRS</sequence>
<name>A0A0D6PX60_KOMEU</name>
<keyword evidence="7" id="KW-0170">Cobalt</keyword>
<dbReference type="GO" id="GO:0005737">
    <property type="term" value="C:cytoplasm"/>
    <property type="evidence" value="ECO:0007669"/>
    <property type="project" value="UniProtKB-SubCell"/>
</dbReference>
<dbReference type="GO" id="GO:0008270">
    <property type="term" value="F:zinc ion binding"/>
    <property type="evidence" value="ECO:0007669"/>
    <property type="project" value="UniProtKB-UniRule"/>
</dbReference>
<keyword evidence="3 7" id="KW-0521">NADP</keyword>
<feature type="binding site" evidence="7">
    <location>
        <position position="134"/>
    </location>
    <ligand>
        <name>substrate</name>
    </ligand>
</feature>
<comment type="miscellaneous">
    <text evidence="7">The active site is located at the dimer interface.</text>
</comment>
<evidence type="ECO:0000256" key="4">
    <source>
        <dbReference type="ARBA" id="ARBA00023002"/>
    </source>
</evidence>
<comment type="pathway">
    <text evidence="7">Cofactor biosynthesis; pyridoxine 5'-phosphate biosynthesis; pyridoxine 5'-phosphate from D-erythrose 4-phosphate: step 4/5.</text>
</comment>
<comment type="caution">
    <text evidence="8">The sequence shown here is derived from an EMBL/GenBank/DDBJ whole genome shotgun (WGS) entry which is preliminary data.</text>
</comment>
<evidence type="ECO:0000256" key="7">
    <source>
        <dbReference type="HAMAP-Rule" id="MF_00536"/>
    </source>
</evidence>
<feature type="binding site" evidence="7">
    <location>
        <position position="209"/>
    </location>
    <ligand>
        <name>a divalent metal cation</name>
        <dbReference type="ChEBI" id="CHEBI:60240"/>
        <note>ligand shared between dimeric partners</note>
    </ligand>
</feature>
<accession>A0A0D6PX60</accession>
<reference evidence="8 9" key="1">
    <citation type="submission" date="2012-11" db="EMBL/GenBank/DDBJ databases">
        <title>Whole genome sequence of Gluconacetobacter europaeus NBRC3261.</title>
        <authorList>
            <person name="Azuma Y."/>
            <person name="Higashiura N."/>
            <person name="Hirakawa H."/>
            <person name="Matsushita K."/>
        </authorList>
    </citation>
    <scope>NUCLEOTIDE SEQUENCE [LARGE SCALE GENOMIC DNA]</scope>
    <source>
        <strain evidence="8 9">NBRC 3261</strain>
    </source>
</reference>
<evidence type="ECO:0000256" key="5">
    <source>
        <dbReference type="ARBA" id="ARBA00023027"/>
    </source>
</evidence>
<dbReference type="GO" id="GO:0042823">
    <property type="term" value="P:pyridoxal phosphate biosynthetic process"/>
    <property type="evidence" value="ECO:0007669"/>
    <property type="project" value="UniProtKB-UniRule"/>
</dbReference>
<dbReference type="SUPFAM" id="SSF53659">
    <property type="entry name" value="Isocitrate/Isopropylmalate dehydrogenase-like"/>
    <property type="match status" value="1"/>
</dbReference>
<comment type="subunit">
    <text evidence="7">Homodimer.</text>
</comment>
<comment type="subcellular location">
    <subcellularLocation>
        <location evidence="7">Cytoplasm</location>
    </subcellularLocation>
</comment>
<dbReference type="PANTHER" id="PTHR30004">
    <property type="entry name" value="4-HYDROXYTHREONINE-4-PHOSPHATE DEHYDROGENASE"/>
    <property type="match status" value="1"/>
</dbReference>
<evidence type="ECO:0000313" key="9">
    <source>
        <dbReference type="Proteomes" id="UP000032675"/>
    </source>
</evidence>
<dbReference type="EMBL" id="BANI01000035">
    <property type="protein sequence ID" value="GAN95749.1"/>
    <property type="molecule type" value="Genomic_DNA"/>
</dbReference>
<dbReference type="NCBIfam" id="TIGR00557">
    <property type="entry name" value="pdxA"/>
    <property type="match status" value="1"/>
</dbReference>
<gene>
    <name evidence="7" type="primary">pdxA</name>
    <name evidence="8" type="ORF">Geu3261_0035_111</name>
</gene>
<keyword evidence="5 7" id="KW-0520">NAD</keyword>
<dbReference type="GO" id="GO:0051287">
    <property type="term" value="F:NAD binding"/>
    <property type="evidence" value="ECO:0007669"/>
    <property type="project" value="InterPro"/>
</dbReference>
<dbReference type="NCBIfam" id="NF003699">
    <property type="entry name" value="PRK05312.1"/>
    <property type="match status" value="1"/>
</dbReference>
<dbReference type="EC" id="1.1.1.262" evidence="7"/>
<dbReference type="InterPro" id="IPR005255">
    <property type="entry name" value="PdxA_fam"/>
</dbReference>
<keyword evidence="2 7" id="KW-0479">Metal-binding</keyword>
<feature type="binding site" evidence="7">
    <location>
        <position position="164"/>
    </location>
    <ligand>
        <name>a divalent metal cation</name>
        <dbReference type="ChEBI" id="CHEBI:60240"/>
        <note>ligand shared between dimeric partners</note>
    </ligand>
</feature>
<dbReference type="InterPro" id="IPR037510">
    <property type="entry name" value="PdxA"/>
</dbReference>
<keyword evidence="7" id="KW-0460">Magnesium</keyword>
<keyword evidence="4 7" id="KW-0560">Oxidoreductase</keyword>
<dbReference type="GO" id="GO:0000287">
    <property type="term" value="F:magnesium ion binding"/>
    <property type="evidence" value="ECO:0007669"/>
    <property type="project" value="UniProtKB-UniRule"/>
</dbReference>
<feature type="binding site" evidence="7">
    <location>
        <position position="264"/>
    </location>
    <ligand>
        <name>a divalent metal cation</name>
        <dbReference type="ChEBI" id="CHEBI:60240"/>
        <note>ligand shared between dimeric partners</note>
    </ligand>
</feature>
<dbReference type="PANTHER" id="PTHR30004:SF6">
    <property type="entry name" value="D-THREONATE 4-PHOSPHATE DEHYDROGENASE"/>
    <property type="match status" value="1"/>
</dbReference>
<comment type="function">
    <text evidence="7">Catalyzes the NAD(P)-dependent oxidation of 4-(phosphooxy)-L-threonine (HTP) into 2-amino-3-oxo-4-(phosphooxy)butyric acid which spontaneously decarboxylates to form 3-amino-2-oxopropyl phosphate (AHAP).</text>
</comment>